<organism evidence="2 3">
    <name type="scientific">Hyaloscypha variabilis (strain UAMH 11265 / GT02V1 / F)</name>
    <name type="common">Meliniomyces variabilis</name>
    <dbReference type="NCBI Taxonomy" id="1149755"/>
    <lineage>
        <taxon>Eukaryota</taxon>
        <taxon>Fungi</taxon>
        <taxon>Dikarya</taxon>
        <taxon>Ascomycota</taxon>
        <taxon>Pezizomycotina</taxon>
        <taxon>Leotiomycetes</taxon>
        <taxon>Helotiales</taxon>
        <taxon>Hyaloscyphaceae</taxon>
        <taxon>Hyaloscypha</taxon>
        <taxon>Hyaloscypha variabilis</taxon>
    </lineage>
</organism>
<gene>
    <name evidence="2" type="ORF">L207DRAFT_570749</name>
</gene>
<dbReference type="Proteomes" id="UP000235786">
    <property type="component" value="Unassembled WGS sequence"/>
</dbReference>
<dbReference type="InterPro" id="IPR048519">
    <property type="entry name" value="Gfd2/YDR514C-like_C"/>
</dbReference>
<keyword evidence="3" id="KW-1185">Reference proteome</keyword>
<dbReference type="EMBL" id="KZ613954">
    <property type="protein sequence ID" value="PMD34074.1"/>
    <property type="molecule type" value="Genomic_DNA"/>
</dbReference>
<sequence>MLDSSPSRRMKKRLRPSPNRNTPCFCLLPAEISTIVENHLITEETVPLGQAYQAHSNEGLVEMQEMVVNSTKIQDPVFVAIYTEGDPARESGISILDTRDLKHVLFTSKVLSGSLILTFNYRLQRHERAEFELPFQFGTSRMIDSGSVPTLLQKIFRTGHPLHQETRNTILVGHSVDGDILSLRRVKNRKWPSRVSLRRCIQYLYPASPESHFGGPAHKRLETLPTKLRVPYKFLYNAGNDSNFTVKALLAPAL</sequence>
<evidence type="ECO:0000259" key="1">
    <source>
        <dbReference type="Pfam" id="PF21762"/>
    </source>
</evidence>
<dbReference type="AlphaFoldDB" id="A0A2J6R6E1"/>
<proteinExistence type="predicted"/>
<feature type="domain" description="Gfd2/YDR514C-like C-terminal" evidence="1">
    <location>
        <begin position="87"/>
        <end position="251"/>
    </location>
</feature>
<dbReference type="PANTHER" id="PTHR28083:SF1">
    <property type="entry name" value="GOOD FOR FULL DBP5 ACTIVITY PROTEIN 2"/>
    <property type="match status" value="1"/>
</dbReference>
<accession>A0A2J6R6E1</accession>
<dbReference type="GO" id="GO:0005634">
    <property type="term" value="C:nucleus"/>
    <property type="evidence" value="ECO:0007669"/>
    <property type="project" value="TreeGrafter"/>
</dbReference>
<protein>
    <recommendedName>
        <fullName evidence="1">Gfd2/YDR514C-like C-terminal domain-containing protein</fullName>
    </recommendedName>
</protein>
<name>A0A2J6R6E1_HYAVF</name>
<dbReference type="PANTHER" id="PTHR28083">
    <property type="entry name" value="GOOD FOR FULL DBP5 ACTIVITY PROTEIN 2"/>
    <property type="match status" value="1"/>
</dbReference>
<evidence type="ECO:0000313" key="3">
    <source>
        <dbReference type="Proteomes" id="UP000235786"/>
    </source>
</evidence>
<reference evidence="2 3" key="1">
    <citation type="submission" date="2016-04" db="EMBL/GenBank/DDBJ databases">
        <title>A degradative enzymes factory behind the ericoid mycorrhizal symbiosis.</title>
        <authorList>
            <consortium name="DOE Joint Genome Institute"/>
            <person name="Martino E."/>
            <person name="Morin E."/>
            <person name="Grelet G."/>
            <person name="Kuo A."/>
            <person name="Kohler A."/>
            <person name="Daghino S."/>
            <person name="Barry K."/>
            <person name="Choi C."/>
            <person name="Cichocki N."/>
            <person name="Clum A."/>
            <person name="Copeland A."/>
            <person name="Hainaut M."/>
            <person name="Haridas S."/>
            <person name="Labutti K."/>
            <person name="Lindquist E."/>
            <person name="Lipzen A."/>
            <person name="Khouja H.-R."/>
            <person name="Murat C."/>
            <person name="Ohm R."/>
            <person name="Olson A."/>
            <person name="Spatafora J."/>
            <person name="Veneault-Fourrey C."/>
            <person name="Henrissat B."/>
            <person name="Grigoriev I."/>
            <person name="Martin F."/>
            <person name="Perotto S."/>
        </authorList>
    </citation>
    <scope>NUCLEOTIDE SEQUENCE [LARGE SCALE GENOMIC DNA]</scope>
    <source>
        <strain evidence="2 3">F</strain>
    </source>
</reference>
<evidence type="ECO:0000313" key="2">
    <source>
        <dbReference type="EMBL" id="PMD34074.1"/>
    </source>
</evidence>
<dbReference type="OrthoDB" id="5953249at2759"/>
<dbReference type="InterPro" id="IPR040151">
    <property type="entry name" value="Gfd2/YDR514C-like"/>
</dbReference>
<dbReference type="Pfam" id="PF21762">
    <property type="entry name" value="DEDDh_C"/>
    <property type="match status" value="1"/>
</dbReference>